<organism evidence="2 3">
    <name type="scientific">Rhodomicrobium udaipurense</name>
    <dbReference type="NCBI Taxonomy" id="1202716"/>
    <lineage>
        <taxon>Bacteria</taxon>
        <taxon>Pseudomonadati</taxon>
        <taxon>Pseudomonadota</taxon>
        <taxon>Alphaproteobacteria</taxon>
        <taxon>Hyphomicrobiales</taxon>
        <taxon>Hyphomicrobiaceae</taxon>
        <taxon>Rhodomicrobium</taxon>
    </lineage>
</organism>
<comment type="caution">
    <text evidence="2">The sequence shown here is derived from an EMBL/GenBank/DDBJ whole genome shotgun (WGS) entry which is preliminary data.</text>
</comment>
<dbReference type="GO" id="GO:0005524">
    <property type="term" value="F:ATP binding"/>
    <property type="evidence" value="ECO:0007669"/>
    <property type="project" value="InterPro"/>
</dbReference>
<name>A0A8I1GJB9_9HYPH</name>
<dbReference type="Pfam" id="PF07475">
    <property type="entry name" value="Hpr_kinase_C"/>
    <property type="match status" value="1"/>
</dbReference>
<accession>A0A8I1GJB9</accession>
<dbReference type="SUPFAM" id="SSF53795">
    <property type="entry name" value="PEP carboxykinase-like"/>
    <property type="match status" value="1"/>
</dbReference>
<evidence type="ECO:0000259" key="1">
    <source>
        <dbReference type="Pfam" id="PF07475"/>
    </source>
</evidence>
<dbReference type="AlphaFoldDB" id="A0A8I1GJB9"/>
<evidence type="ECO:0000313" key="3">
    <source>
        <dbReference type="Proteomes" id="UP000623250"/>
    </source>
</evidence>
<feature type="domain" description="HPr kinase/phosphorylase C-terminal" evidence="1">
    <location>
        <begin position="5"/>
        <end position="131"/>
    </location>
</feature>
<dbReference type="Gene3D" id="3.40.50.300">
    <property type="entry name" value="P-loop containing nucleotide triphosphate hydrolases"/>
    <property type="match status" value="1"/>
</dbReference>
<dbReference type="GO" id="GO:0006109">
    <property type="term" value="P:regulation of carbohydrate metabolic process"/>
    <property type="evidence" value="ECO:0007669"/>
    <property type="project" value="InterPro"/>
</dbReference>
<dbReference type="Proteomes" id="UP000623250">
    <property type="component" value="Unassembled WGS sequence"/>
</dbReference>
<protein>
    <submittedName>
        <fullName evidence="2">Aldolase</fullName>
    </submittedName>
</protein>
<reference evidence="2 3" key="1">
    <citation type="submission" date="2020-12" db="EMBL/GenBank/DDBJ databases">
        <title>Revised draft genomes of Rhodomicrobium vannielii ATCC 17100 and Rhodomicrobium udaipurense JA643.</title>
        <authorList>
            <person name="Conners E.M."/>
            <person name="Davenport E.J."/>
            <person name="Bose A."/>
        </authorList>
    </citation>
    <scope>NUCLEOTIDE SEQUENCE [LARGE SCALE GENOMIC DNA]</scope>
    <source>
        <strain evidence="2 3">JA643</strain>
    </source>
</reference>
<gene>
    <name evidence="2" type="ORF">JDN41_16240</name>
</gene>
<proteinExistence type="predicted"/>
<dbReference type="EMBL" id="JAEMUK010000085">
    <property type="protein sequence ID" value="MBJ7545105.1"/>
    <property type="molecule type" value="Genomic_DNA"/>
</dbReference>
<dbReference type="GO" id="GO:0000155">
    <property type="term" value="F:phosphorelay sensor kinase activity"/>
    <property type="evidence" value="ECO:0007669"/>
    <property type="project" value="InterPro"/>
</dbReference>
<dbReference type="RefSeq" id="WP_037235572.1">
    <property type="nucleotide sequence ID" value="NZ_JAEMUK010000085.1"/>
</dbReference>
<dbReference type="InterPro" id="IPR011104">
    <property type="entry name" value="Hpr_kin/Pase_C"/>
</dbReference>
<keyword evidence="3" id="KW-1185">Reference proteome</keyword>
<sequence>MDGIVVHGTCVALGGAAALLRGDSGAGKSDLALRFLFLPKDTLGAQPRFVADDGARLRRTDAGIRVTCPDTITGKIEVRTLGIANLPPPWIEGDAHLRLLVDLAARSELPRFPDTIEWEDVLGVRIRRIALDPFESSAPMKLALAMLGRFDGDGG</sequence>
<dbReference type="InterPro" id="IPR027417">
    <property type="entry name" value="P-loop_NTPase"/>
</dbReference>
<evidence type="ECO:0000313" key="2">
    <source>
        <dbReference type="EMBL" id="MBJ7545105.1"/>
    </source>
</evidence>